<dbReference type="AlphaFoldDB" id="A0A6A3N8H9"/>
<proteinExistence type="predicted"/>
<accession>A0A6A3N8H9</accession>
<name>A0A6A3N8H9_9STRA</name>
<dbReference type="InterPro" id="IPR013103">
    <property type="entry name" value="RVT_2"/>
</dbReference>
<evidence type="ECO:0000313" key="2">
    <source>
        <dbReference type="EMBL" id="KAE9038022.1"/>
    </source>
</evidence>
<sequence>MEVLRLLLTLAAILDYEIEQMDVKTAFLNGSLDVEIFMEQPEGFVSKDRPGLVCSLGKSLYGLKQAPRVWYHTFAKYLERLGFTRLAKDRCVFFKVIFNAPCYILVYVDDLLIISPSKQVVARVKSATFSGFHMTALGGVSYLLGWTIERNRANRSIFIHQKSYATKVLDRFSMLDSHPKSTPITQKLSAANCPTNDETNATMANKPFREAVGSFMYLMTGTRPCLLHP</sequence>
<dbReference type="SUPFAM" id="SSF56672">
    <property type="entry name" value="DNA/RNA polymerases"/>
    <property type="match status" value="1"/>
</dbReference>
<dbReference type="Pfam" id="PF07727">
    <property type="entry name" value="RVT_2"/>
    <property type="match status" value="1"/>
</dbReference>
<evidence type="ECO:0000313" key="3">
    <source>
        <dbReference type="Proteomes" id="UP000429607"/>
    </source>
</evidence>
<feature type="domain" description="Reverse transcriptase Ty1/copia-type" evidence="1">
    <location>
        <begin position="2"/>
        <end position="185"/>
    </location>
</feature>
<gene>
    <name evidence="2" type="ORF">PR001_g8140</name>
</gene>
<organism evidence="2 3">
    <name type="scientific">Phytophthora rubi</name>
    <dbReference type="NCBI Taxonomy" id="129364"/>
    <lineage>
        <taxon>Eukaryota</taxon>
        <taxon>Sar</taxon>
        <taxon>Stramenopiles</taxon>
        <taxon>Oomycota</taxon>
        <taxon>Peronosporomycetes</taxon>
        <taxon>Peronosporales</taxon>
        <taxon>Peronosporaceae</taxon>
        <taxon>Phytophthora</taxon>
    </lineage>
</organism>
<reference evidence="2 3" key="1">
    <citation type="submission" date="2018-09" db="EMBL/GenBank/DDBJ databases">
        <title>Genomic investigation of the strawberry pathogen Phytophthora fragariae indicates pathogenicity is determined by transcriptional variation in three key races.</title>
        <authorList>
            <person name="Adams T.M."/>
            <person name="Armitage A.D."/>
            <person name="Sobczyk M.K."/>
            <person name="Bates H.J."/>
            <person name="Dunwell J.M."/>
            <person name="Nellist C.F."/>
            <person name="Harrison R.J."/>
        </authorList>
    </citation>
    <scope>NUCLEOTIDE SEQUENCE [LARGE SCALE GENOMIC DNA]</scope>
    <source>
        <strain evidence="2 3">SCRP249</strain>
    </source>
</reference>
<evidence type="ECO:0000259" key="1">
    <source>
        <dbReference type="Pfam" id="PF07727"/>
    </source>
</evidence>
<comment type="caution">
    <text evidence="2">The sequence shown here is derived from an EMBL/GenBank/DDBJ whole genome shotgun (WGS) entry which is preliminary data.</text>
</comment>
<dbReference type="InterPro" id="IPR043502">
    <property type="entry name" value="DNA/RNA_pol_sf"/>
</dbReference>
<protein>
    <recommendedName>
        <fullName evidence="1">Reverse transcriptase Ty1/copia-type domain-containing protein</fullName>
    </recommendedName>
</protein>
<dbReference type="Proteomes" id="UP000429607">
    <property type="component" value="Unassembled WGS sequence"/>
</dbReference>
<dbReference type="EMBL" id="QXFV01000422">
    <property type="protein sequence ID" value="KAE9038022.1"/>
    <property type="molecule type" value="Genomic_DNA"/>
</dbReference>